<dbReference type="GO" id="GO:0016491">
    <property type="term" value="F:oxidoreductase activity"/>
    <property type="evidence" value="ECO:0007669"/>
    <property type="project" value="UniProtKB-KW"/>
</dbReference>
<evidence type="ECO:0000256" key="2">
    <source>
        <dbReference type="ARBA" id="ARBA00005466"/>
    </source>
</evidence>
<dbReference type="InterPro" id="IPR036318">
    <property type="entry name" value="FAD-bd_PCMH-like_sf"/>
</dbReference>
<keyword evidence="3" id="KW-0285">Flavoprotein</keyword>
<dbReference type="Proteomes" id="UP000193689">
    <property type="component" value="Unassembled WGS sequence"/>
</dbReference>
<comment type="similarity">
    <text evidence="2">Belongs to the oxygen-dependent FAD-linked oxidoreductase family.</text>
</comment>
<dbReference type="InterPro" id="IPR050416">
    <property type="entry name" value="FAD-linked_Oxidoreductase"/>
</dbReference>
<accession>A0A1Y2EIN0</accession>
<evidence type="ECO:0000313" key="7">
    <source>
        <dbReference type="EMBL" id="ORY71423.1"/>
    </source>
</evidence>
<comment type="caution">
    <text evidence="7">The sequence shown here is derived from an EMBL/GenBank/DDBJ whole genome shotgun (WGS) entry which is preliminary data.</text>
</comment>
<keyword evidence="5" id="KW-0560">Oxidoreductase</keyword>
<proteinExistence type="inferred from homology"/>
<keyword evidence="4" id="KW-0274">FAD</keyword>
<dbReference type="EMBL" id="MCFJ01000001">
    <property type="protein sequence ID" value="ORY71423.1"/>
    <property type="molecule type" value="Genomic_DNA"/>
</dbReference>
<evidence type="ECO:0000256" key="3">
    <source>
        <dbReference type="ARBA" id="ARBA00022630"/>
    </source>
</evidence>
<dbReference type="InterPro" id="IPR016169">
    <property type="entry name" value="FAD-bd_PCMH_sub2"/>
</dbReference>
<dbReference type="InterPro" id="IPR006094">
    <property type="entry name" value="Oxid_FAD_bind_N"/>
</dbReference>
<reference evidence="7 8" key="1">
    <citation type="submission" date="2016-07" db="EMBL/GenBank/DDBJ databases">
        <title>Pervasive Adenine N6-methylation of Active Genes in Fungi.</title>
        <authorList>
            <consortium name="DOE Joint Genome Institute"/>
            <person name="Mondo S.J."/>
            <person name="Dannebaum R.O."/>
            <person name="Kuo R.C."/>
            <person name="Labutti K."/>
            <person name="Haridas S."/>
            <person name="Kuo A."/>
            <person name="Salamov A."/>
            <person name="Ahrendt S.R."/>
            <person name="Lipzen A."/>
            <person name="Sullivan W."/>
            <person name="Andreopoulos W.B."/>
            <person name="Clum A."/>
            <person name="Lindquist E."/>
            <person name="Daum C."/>
            <person name="Ramamoorthy G.K."/>
            <person name="Gryganskyi A."/>
            <person name="Culley D."/>
            <person name="Magnuson J.K."/>
            <person name="James T.Y."/>
            <person name="O'Malley M.A."/>
            <person name="Stajich J.E."/>
            <person name="Spatafora J.W."/>
            <person name="Visel A."/>
            <person name="Grigoriev I.V."/>
        </authorList>
    </citation>
    <scope>NUCLEOTIDE SEQUENCE [LARGE SCALE GENOMIC DNA]</scope>
    <source>
        <strain evidence="7 8">CBS 129021</strain>
    </source>
</reference>
<dbReference type="GeneID" id="63773352"/>
<protein>
    <recommendedName>
        <fullName evidence="6">FAD-binding PCMH-type domain-containing protein</fullName>
    </recommendedName>
</protein>
<dbReference type="InParanoid" id="A0A1Y2EIN0"/>
<dbReference type="PANTHER" id="PTHR42973:SF9">
    <property type="entry name" value="FAD-BINDING PCMH-TYPE DOMAIN-CONTAINING PROTEIN-RELATED"/>
    <property type="match status" value="1"/>
</dbReference>
<dbReference type="InterPro" id="IPR012951">
    <property type="entry name" value="BBE"/>
</dbReference>
<dbReference type="AlphaFoldDB" id="A0A1Y2EIN0"/>
<name>A0A1Y2EIN0_9PEZI</name>
<dbReference type="Pfam" id="PF01565">
    <property type="entry name" value="FAD_binding_4"/>
    <property type="match status" value="1"/>
</dbReference>
<evidence type="ECO:0000256" key="4">
    <source>
        <dbReference type="ARBA" id="ARBA00022827"/>
    </source>
</evidence>
<organism evidence="7 8">
    <name type="scientific">Pseudomassariella vexata</name>
    <dbReference type="NCBI Taxonomy" id="1141098"/>
    <lineage>
        <taxon>Eukaryota</taxon>
        <taxon>Fungi</taxon>
        <taxon>Dikarya</taxon>
        <taxon>Ascomycota</taxon>
        <taxon>Pezizomycotina</taxon>
        <taxon>Sordariomycetes</taxon>
        <taxon>Xylariomycetidae</taxon>
        <taxon>Amphisphaeriales</taxon>
        <taxon>Pseudomassariaceae</taxon>
        <taxon>Pseudomassariella</taxon>
    </lineage>
</organism>
<evidence type="ECO:0000256" key="1">
    <source>
        <dbReference type="ARBA" id="ARBA00001974"/>
    </source>
</evidence>
<dbReference type="PROSITE" id="PS51387">
    <property type="entry name" value="FAD_PCMH"/>
    <property type="match status" value="1"/>
</dbReference>
<dbReference type="OrthoDB" id="415825at2759"/>
<gene>
    <name evidence="7" type="ORF">BCR38DRAFT_358843</name>
</gene>
<dbReference type="RefSeq" id="XP_040721015.1">
    <property type="nucleotide sequence ID" value="XM_040857140.1"/>
</dbReference>
<comment type="cofactor">
    <cofactor evidence="1">
        <name>FAD</name>
        <dbReference type="ChEBI" id="CHEBI:57692"/>
    </cofactor>
</comment>
<dbReference type="Pfam" id="PF08031">
    <property type="entry name" value="BBE"/>
    <property type="match status" value="1"/>
</dbReference>
<sequence>MRYSQALLFAGSLAEGGVASSLYPQHQSGLAAILGNSSWSAGTAISYPNSTSFIDSTLRWTIYAPPSYQAVISPSTEGDVVQAVNLARRNNISFLATGGRHGYSTTLGELQNGLAIDLTLLNHVSIDKDAAQLTIGPGVRFRDIFGPLYEAGFEIQTGTCSCVGMMGATLGGGIGRLHGIHGLIIDALLSVRLVTAGGQIVEASETTNPDLFWGVRGAGQNFGIVVSATYKLHPLTKGGVWTSADILFTPEKNVSYFETVEKMLPLPAGLTVETIMNYNGTLESPQLMLSVVYAGPQDEALEAMKPILDLEPSYSLIKEIPWTELSTQTTFLLDGPVCVDHQIYDIYAVNLRNFSVPTMASSFEKLAQFWKEQPAGRNSVIVLETWPVQAATAVPNDATAYPWRDATTYVMIQMRWDNVGDPVQGPADVLGPEIRSDMAATSGYDDLTVYVNYAWGDETIEQIYGKEKLPKLAQLKAQYDPDNAFGFYHALPMSYP</sequence>
<dbReference type="InterPro" id="IPR016166">
    <property type="entry name" value="FAD-bd_PCMH"/>
</dbReference>
<evidence type="ECO:0000256" key="5">
    <source>
        <dbReference type="ARBA" id="ARBA00023002"/>
    </source>
</evidence>
<feature type="domain" description="FAD-binding PCMH-type" evidence="6">
    <location>
        <begin position="63"/>
        <end position="235"/>
    </location>
</feature>
<keyword evidence="8" id="KW-1185">Reference proteome</keyword>
<evidence type="ECO:0000259" key="6">
    <source>
        <dbReference type="PROSITE" id="PS51387"/>
    </source>
</evidence>
<dbReference type="Gene3D" id="3.30.465.10">
    <property type="match status" value="1"/>
</dbReference>
<dbReference type="GO" id="GO:0071949">
    <property type="term" value="F:FAD binding"/>
    <property type="evidence" value="ECO:0007669"/>
    <property type="project" value="InterPro"/>
</dbReference>
<dbReference type="STRING" id="1141098.A0A1Y2EIN0"/>
<dbReference type="Gene3D" id="3.40.462.20">
    <property type="match status" value="1"/>
</dbReference>
<evidence type="ECO:0000313" key="8">
    <source>
        <dbReference type="Proteomes" id="UP000193689"/>
    </source>
</evidence>
<dbReference type="PANTHER" id="PTHR42973">
    <property type="entry name" value="BINDING OXIDOREDUCTASE, PUTATIVE (AFU_ORTHOLOGUE AFUA_1G17690)-RELATED"/>
    <property type="match status" value="1"/>
</dbReference>
<dbReference type="SUPFAM" id="SSF56176">
    <property type="entry name" value="FAD-binding/transporter-associated domain-like"/>
    <property type="match status" value="1"/>
</dbReference>